<feature type="chain" id="PRO_5047129496" evidence="2">
    <location>
        <begin position="18"/>
        <end position="329"/>
    </location>
</feature>
<keyword evidence="4" id="KW-1185">Reference proteome</keyword>
<feature type="signal peptide" evidence="2">
    <location>
        <begin position="1"/>
        <end position="17"/>
    </location>
</feature>
<evidence type="ECO:0000256" key="1">
    <source>
        <dbReference type="SAM" id="MobiDB-lite"/>
    </source>
</evidence>
<dbReference type="InterPro" id="IPR036610">
    <property type="entry name" value="PEBP-like_sf"/>
</dbReference>
<name>A0ABR4PH78_9HELO</name>
<dbReference type="PANTHER" id="PTHR11362:SF141">
    <property type="entry name" value="PHOSPHATIDYLETHANOLAMINE-BINDING PROTEIN"/>
    <property type="match status" value="1"/>
</dbReference>
<dbReference type="Proteomes" id="UP001629113">
    <property type="component" value="Unassembled WGS sequence"/>
</dbReference>
<dbReference type="Pfam" id="PF01161">
    <property type="entry name" value="PBP"/>
    <property type="match status" value="1"/>
</dbReference>
<dbReference type="SUPFAM" id="SSF49777">
    <property type="entry name" value="PEBP-like"/>
    <property type="match status" value="1"/>
</dbReference>
<evidence type="ECO:0000256" key="2">
    <source>
        <dbReference type="SAM" id="SignalP"/>
    </source>
</evidence>
<feature type="region of interest" description="Disordered" evidence="1">
    <location>
        <begin position="201"/>
        <end position="220"/>
    </location>
</feature>
<dbReference type="CDD" id="cd00866">
    <property type="entry name" value="PEBP_euk"/>
    <property type="match status" value="1"/>
</dbReference>
<accession>A0ABR4PH78</accession>
<dbReference type="InterPro" id="IPR008914">
    <property type="entry name" value="PEBP"/>
</dbReference>
<dbReference type="EMBL" id="JBFCZG010000005">
    <property type="protein sequence ID" value="KAL3422618.1"/>
    <property type="molecule type" value="Genomic_DNA"/>
</dbReference>
<evidence type="ECO:0000313" key="4">
    <source>
        <dbReference type="Proteomes" id="UP001629113"/>
    </source>
</evidence>
<reference evidence="3 4" key="1">
    <citation type="submission" date="2024-06" db="EMBL/GenBank/DDBJ databases">
        <title>Complete genome of Phlyctema vagabunda strain 19-DSS-EL-015.</title>
        <authorList>
            <person name="Fiorenzani C."/>
        </authorList>
    </citation>
    <scope>NUCLEOTIDE SEQUENCE [LARGE SCALE GENOMIC DNA]</scope>
    <source>
        <strain evidence="3 4">19-DSS-EL-015</strain>
    </source>
</reference>
<gene>
    <name evidence="3" type="ORF">PVAG01_06774</name>
</gene>
<dbReference type="Gene3D" id="3.90.280.10">
    <property type="entry name" value="PEBP-like"/>
    <property type="match status" value="1"/>
</dbReference>
<evidence type="ECO:0000313" key="3">
    <source>
        <dbReference type="EMBL" id="KAL3422618.1"/>
    </source>
</evidence>
<dbReference type="PANTHER" id="PTHR11362">
    <property type="entry name" value="PHOSPHATIDYLETHANOLAMINE-BINDING PROTEIN"/>
    <property type="match status" value="1"/>
</dbReference>
<sequence>MFSTLFIPVCLVGLATAFTPLGFEPSSTRDLVVAFGSVSAVNGVNVDKASTNEAPQVGTSAKLNGTYTLMMVDADIPPKEAGGPTSELLHWMQPGLVSATSQSTIAGMQVFALENPKNVSALASYLPPNPPNKAPTSHRYIQLLLDTTGLDSTNNLTTLMKEAASRGNFDAVGVLKANGLTVLMGNSFNVTNAEALAADGLNKSSNSTGAGSARASGEAKGIPGAAAGAATFTSGALSNATAALNSARPQLTATPIAAAPINSATLTLDVLISTGRAQATGQAQATGTGAVEMPSGGSNFTAKASKNGSGDTNFLLASLGVAVIATFVL</sequence>
<proteinExistence type="predicted"/>
<comment type="caution">
    <text evidence="3">The sequence shown here is derived from an EMBL/GenBank/DDBJ whole genome shotgun (WGS) entry which is preliminary data.</text>
</comment>
<organism evidence="3 4">
    <name type="scientific">Phlyctema vagabunda</name>
    <dbReference type="NCBI Taxonomy" id="108571"/>
    <lineage>
        <taxon>Eukaryota</taxon>
        <taxon>Fungi</taxon>
        <taxon>Dikarya</taxon>
        <taxon>Ascomycota</taxon>
        <taxon>Pezizomycotina</taxon>
        <taxon>Leotiomycetes</taxon>
        <taxon>Helotiales</taxon>
        <taxon>Dermateaceae</taxon>
        <taxon>Phlyctema</taxon>
    </lineage>
</organism>
<keyword evidence="2" id="KW-0732">Signal</keyword>
<protein>
    <submittedName>
        <fullName evidence="3">Phosphatidylethanolamine-binding protein pebp</fullName>
    </submittedName>
</protein>
<dbReference type="InterPro" id="IPR035810">
    <property type="entry name" value="PEBP_euk"/>
</dbReference>